<feature type="coiled-coil region" evidence="1">
    <location>
        <begin position="357"/>
        <end position="401"/>
    </location>
</feature>
<dbReference type="EMBL" id="CP111015">
    <property type="protein sequence ID" value="WAR01216.1"/>
    <property type="molecule type" value="Genomic_DNA"/>
</dbReference>
<proteinExistence type="predicted"/>
<feature type="region of interest" description="Disordered" evidence="2">
    <location>
        <begin position="657"/>
        <end position="683"/>
    </location>
</feature>
<gene>
    <name evidence="3" type="ORF">MAR_007774</name>
</gene>
<accession>A0ABY7DY52</accession>
<dbReference type="Proteomes" id="UP001164746">
    <property type="component" value="Chromosome 4"/>
</dbReference>
<evidence type="ECO:0008006" key="5">
    <source>
        <dbReference type="Google" id="ProtNLM"/>
    </source>
</evidence>
<keyword evidence="4" id="KW-1185">Reference proteome</keyword>
<evidence type="ECO:0000256" key="1">
    <source>
        <dbReference type="SAM" id="Coils"/>
    </source>
</evidence>
<evidence type="ECO:0000313" key="3">
    <source>
        <dbReference type="EMBL" id="WAR01216.1"/>
    </source>
</evidence>
<name>A0ABY7DY52_MYAAR</name>
<sequence>MMDVTVRTPSDGHLHVQLEASDNVSHVHTFIKGRLGIDEHDQILIDLYSDKPVRADDSLEQYRNGGFCSFYVATDRQCFREDELGDQEHKINKLIYCLVTGSEKLSTIMSIADENIDTKPFTDVSTNTNRCIQELDWCKGEIHMRTIIRLDSESEIIDPIQMRGALIHVNTVFERLKQRFLTFRENLRLFLFISKTVCDCTDMLENWENGIKTIKNKADEFEKNQENQKRFAKDLQKKVKIMFDNASSCQIEGDAAASEKVLNVRNGTKRFLKKLIETITKDAENILSIKELLTGATTNENINFQHARKSVKQFESNFHNVQAMANLVIQNGNDCTKYCREQLGFYERQLPGLQKTQYEAEENKKKIDEKLADLRLQCDNLRELEKRLSTRLDELIEIRDNPFKYLWNAVVTTAAIALVPLTAGLSLGLLGLIRGIDWNNLDSVRDGLREVRRNQQENEEKRKSVKDEIDGLSKEREKLTHKTERTSKNMETLKTSIQVLPKISSGVGKVSDSVDDVVQTFKAIGGEIQFTKEEEAEDGRSVVPNLDKDIYVRDPGKFKYRSAYDAVLQVLRTRAARLRSSLESMHTASDLLELILSLFSKKYKSLEFAAESRNEEGNENDDETSPKEVADDMQTHMDGEEQHDANTILPGAEGIRISMGVPGSTEGTEQPQDYVGDDQEGKQRVKEKLNEYINAMLDL</sequence>
<dbReference type="CDD" id="cd17039">
    <property type="entry name" value="Ubl_ubiquitin_like"/>
    <property type="match status" value="1"/>
</dbReference>
<evidence type="ECO:0000256" key="2">
    <source>
        <dbReference type="SAM" id="MobiDB-lite"/>
    </source>
</evidence>
<dbReference type="InterPro" id="IPR029071">
    <property type="entry name" value="Ubiquitin-like_domsf"/>
</dbReference>
<evidence type="ECO:0000313" key="4">
    <source>
        <dbReference type="Proteomes" id="UP001164746"/>
    </source>
</evidence>
<dbReference type="SUPFAM" id="SSF54236">
    <property type="entry name" value="Ubiquitin-like"/>
    <property type="match status" value="1"/>
</dbReference>
<organism evidence="3 4">
    <name type="scientific">Mya arenaria</name>
    <name type="common">Soft-shell clam</name>
    <dbReference type="NCBI Taxonomy" id="6604"/>
    <lineage>
        <taxon>Eukaryota</taxon>
        <taxon>Metazoa</taxon>
        <taxon>Spiralia</taxon>
        <taxon>Lophotrochozoa</taxon>
        <taxon>Mollusca</taxon>
        <taxon>Bivalvia</taxon>
        <taxon>Autobranchia</taxon>
        <taxon>Heteroconchia</taxon>
        <taxon>Euheterodonta</taxon>
        <taxon>Imparidentia</taxon>
        <taxon>Neoheterodontei</taxon>
        <taxon>Myida</taxon>
        <taxon>Myoidea</taxon>
        <taxon>Myidae</taxon>
        <taxon>Mya</taxon>
    </lineage>
</organism>
<protein>
    <recommendedName>
        <fullName evidence="5">Ubiquitin-like domain-containing protein</fullName>
    </recommendedName>
</protein>
<feature type="region of interest" description="Disordered" evidence="2">
    <location>
        <begin position="454"/>
        <end position="485"/>
    </location>
</feature>
<keyword evidence="1" id="KW-0175">Coiled coil</keyword>
<feature type="coiled-coil region" evidence="1">
    <location>
        <begin position="204"/>
        <end position="238"/>
    </location>
</feature>
<reference evidence="3" key="1">
    <citation type="submission" date="2022-11" db="EMBL/GenBank/DDBJ databases">
        <title>Centuries of genome instability and evolution in soft-shell clam transmissible cancer (bioRxiv).</title>
        <authorList>
            <person name="Hart S.F.M."/>
            <person name="Yonemitsu M.A."/>
            <person name="Giersch R.M."/>
            <person name="Beal B.F."/>
            <person name="Arriagada G."/>
            <person name="Davis B.W."/>
            <person name="Ostrander E.A."/>
            <person name="Goff S.P."/>
            <person name="Metzger M.J."/>
        </authorList>
    </citation>
    <scope>NUCLEOTIDE SEQUENCE</scope>
    <source>
        <strain evidence="3">MELC-2E11</strain>
        <tissue evidence="3">Siphon/mantle</tissue>
    </source>
</reference>